<dbReference type="EMBL" id="OZ034819">
    <property type="protein sequence ID" value="CAL1395274.1"/>
    <property type="molecule type" value="Genomic_DNA"/>
</dbReference>
<reference evidence="2 3" key="1">
    <citation type="submission" date="2024-04" db="EMBL/GenBank/DDBJ databases">
        <authorList>
            <person name="Fracassetti M."/>
        </authorList>
    </citation>
    <scope>NUCLEOTIDE SEQUENCE [LARGE SCALE GENOMIC DNA]</scope>
</reference>
<protein>
    <submittedName>
        <fullName evidence="2">Uncharacterized protein</fullName>
    </submittedName>
</protein>
<feature type="region of interest" description="Disordered" evidence="1">
    <location>
        <begin position="1"/>
        <end position="30"/>
    </location>
</feature>
<feature type="compositionally biased region" description="Polar residues" evidence="1">
    <location>
        <begin position="1"/>
        <end position="28"/>
    </location>
</feature>
<name>A0AAV2FB68_9ROSI</name>
<accession>A0AAV2FB68</accession>
<dbReference type="AlphaFoldDB" id="A0AAV2FB68"/>
<evidence type="ECO:0000313" key="3">
    <source>
        <dbReference type="Proteomes" id="UP001497516"/>
    </source>
</evidence>
<sequence>MASPTHGNINQQPNAATPEASSRNQEVGSQEYGLDEVAKLVEIVEKACAQLSHNPLLAFEERMEFDDASHEDFEEQEELILESYRDEYEQEVPHLESHTFAYHTTNFEDQVMRVVEQDDPFNYLAWCLSLQFVIEERMGM</sequence>
<evidence type="ECO:0000256" key="1">
    <source>
        <dbReference type="SAM" id="MobiDB-lite"/>
    </source>
</evidence>
<proteinExistence type="predicted"/>
<evidence type="ECO:0000313" key="2">
    <source>
        <dbReference type="EMBL" id="CAL1395274.1"/>
    </source>
</evidence>
<keyword evidence="3" id="KW-1185">Reference proteome</keyword>
<organism evidence="2 3">
    <name type="scientific">Linum trigynum</name>
    <dbReference type="NCBI Taxonomy" id="586398"/>
    <lineage>
        <taxon>Eukaryota</taxon>
        <taxon>Viridiplantae</taxon>
        <taxon>Streptophyta</taxon>
        <taxon>Embryophyta</taxon>
        <taxon>Tracheophyta</taxon>
        <taxon>Spermatophyta</taxon>
        <taxon>Magnoliopsida</taxon>
        <taxon>eudicotyledons</taxon>
        <taxon>Gunneridae</taxon>
        <taxon>Pentapetalae</taxon>
        <taxon>rosids</taxon>
        <taxon>fabids</taxon>
        <taxon>Malpighiales</taxon>
        <taxon>Linaceae</taxon>
        <taxon>Linum</taxon>
    </lineage>
</organism>
<dbReference type="Proteomes" id="UP001497516">
    <property type="component" value="Chromosome 6"/>
</dbReference>
<gene>
    <name evidence="2" type="ORF">LTRI10_LOCUS35717</name>
</gene>